<name>A0AAV6JR97_9ERIC</name>
<keyword evidence="2" id="KW-1185">Reference proteome</keyword>
<dbReference type="EMBL" id="JACTNZ010000007">
    <property type="protein sequence ID" value="KAG5542229.1"/>
    <property type="molecule type" value="Genomic_DNA"/>
</dbReference>
<comment type="caution">
    <text evidence="1">The sequence shown here is derived from an EMBL/GenBank/DDBJ whole genome shotgun (WGS) entry which is preliminary data.</text>
</comment>
<dbReference type="AlphaFoldDB" id="A0AAV6JR97"/>
<organism evidence="1 2">
    <name type="scientific">Rhododendron griersonianum</name>
    <dbReference type="NCBI Taxonomy" id="479676"/>
    <lineage>
        <taxon>Eukaryota</taxon>
        <taxon>Viridiplantae</taxon>
        <taxon>Streptophyta</taxon>
        <taxon>Embryophyta</taxon>
        <taxon>Tracheophyta</taxon>
        <taxon>Spermatophyta</taxon>
        <taxon>Magnoliopsida</taxon>
        <taxon>eudicotyledons</taxon>
        <taxon>Gunneridae</taxon>
        <taxon>Pentapetalae</taxon>
        <taxon>asterids</taxon>
        <taxon>Ericales</taxon>
        <taxon>Ericaceae</taxon>
        <taxon>Ericoideae</taxon>
        <taxon>Rhodoreae</taxon>
        <taxon>Rhododendron</taxon>
    </lineage>
</organism>
<dbReference type="Proteomes" id="UP000823749">
    <property type="component" value="Chromosome 7"/>
</dbReference>
<protein>
    <submittedName>
        <fullName evidence="1">Uncharacterized protein</fullName>
    </submittedName>
</protein>
<evidence type="ECO:0000313" key="2">
    <source>
        <dbReference type="Proteomes" id="UP000823749"/>
    </source>
</evidence>
<gene>
    <name evidence="1" type="ORF">RHGRI_021931</name>
</gene>
<evidence type="ECO:0000313" key="1">
    <source>
        <dbReference type="EMBL" id="KAG5542229.1"/>
    </source>
</evidence>
<proteinExistence type="predicted"/>
<sequence>MPVYKFINKVEYIHKRLEFSFPWPPRFGSPGEFCRGHVCPGEDVPLFDLREVEQGGEALAVQESDHVRISLSASPGRFREPICCSFTAAVRGCPTRLVAGMDLRFPFPLPFPSVFSIPDPPGRFPPSTLLALCPVSRP</sequence>
<reference evidence="1" key="1">
    <citation type="submission" date="2020-08" db="EMBL/GenBank/DDBJ databases">
        <title>Plant Genome Project.</title>
        <authorList>
            <person name="Zhang R.-G."/>
        </authorList>
    </citation>
    <scope>NUCLEOTIDE SEQUENCE</scope>
    <source>
        <strain evidence="1">WSP0</strain>
        <tissue evidence="1">Leaf</tissue>
    </source>
</reference>
<accession>A0AAV6JR97</accession>